<dbReference type="InterPro" id="IPR036259">
    <property type="entry name" value="MFS_trans_sf"/>
</dbReference>
<feature type="transmembrane region" description="Helical" evidence="5">
    <location>
        <begin position="376"/>
        <end position="398"/>
    </location>
</feature>
<evidence type="ECO:0000259" key="6">
    <source>
        <dbReference type="PROSITE" id="PS50850"/>
    </source>
</evidence>
<feature type="transmembrane region" description="Helical" evidence="5">
    <location>
        <begin position="315"/>
        <end position="337"/>
    </location>
</feature>
<dbReference type="EMBL" id="JAANOU010000001">
    <property type="protein sequence ID" value="NIH81818.1"/>
    <property type="molecule type" value="Genomic_DNA"/>
</dbReference>
<comment type="subcellular location">
    <subcellularLocation>
        <location evidence="1">Cell membrane</location>
        <topology evidence="1">Multi-pass membrane protein</topology>
    </subcellularLocation>
</comment>
<gene>
    <name evidence="7" type="ORF">FHX46_004348</name>
</gene>
<dbReference type="InterPro" id="IPR020846">
    <property type="entry name" value="MFS_dom"/>
</dbReference>
<evidence type="ECO:0000256" key="5">
    <source>
        <dbReference type="SAM" id="Phobius"/>
    </source>
</evidence>
<feature type="transmembrane region" description="Helical" evidence="5">
    <location>
        <begin position="349"/>
        <end position="370"/>
    </location>
</feature>
<reference evidence="7 8" key="1">
    <citation type="submission" date="2020-03" db="EMBL/GenBank/DDBJ databases">
        <title>Sequencing the genomes of 1000 actinobacteria strains.</title>
        <authorList>
            <person name="Klenk H.-P."/>
        </authorList>
    </citation>
    <scope>NUCLEOTIDE SEQUENCE [LARGE SCALE GENOMIC DNA]</scope>
    <source>
        <strain evidence="7 8">DSM 45668</strain>
    </source>
</reference>
<evidence type="ECO:0000313" key="7">
    <source>
        <dbReference type="EMBL" id="NIH81818.1"/>
    </source>
</evidence>
<evidence type="ECO:0000256" key="2">
    <source>
        <dbReference type="ARBA" id="ARBA00022692"/>
    </source>
</evidence>
<dbReference type="PROSITE" id="PS50850">
    <property type="entry name" value="MFS"/>
    <property type="match status" value="1"/>
</dbReference>
<feature type="transmembrane region" description="Helical" evidence="5">
    <location>
        <begin position="223"/>
        <end position="242"/>
    </location>
</feature>
<organism evidence="7 8">
    <name type="scientific">Amycolatopsis viridis</name>
    <dbReference type="NCBI Taxonomy" id="185678"/>
    <lineage>
        <taxon>Bacteria</taxon>
        <taxon>Bacillati</taxon>
        <taxon>Actinomycetota</taxon>
        <taxon>Actinomycetes</taxon>
        <taxon>Pseudonocardiales</taxon>
        <taxon>Pseudonocardiaceae</taxon>
        <taxon>Amycolatopsis</taxon>
    </lineage>
</organism>
<evidence type="ECO:0000256" key="3">
    <source>
        <dbReference type="ARBA" id="ARBA00022989"/>
    </source>
</evidence>
<feature type="transmembrane region" description="Helical" evidence="5">
    <location>
        <begin position="113"/>
        <end position="134"/>
    </location>
</feature>
<dbReference type="Gene3D" id="1.20.1250.20">
    <property type="entry name" value="MFS general substrate transporter like domains"/>
    <property type="match status" value="1"/>
</dbReference>
<dbReference type="InterPro" id="IPR052524">
    <property type="entry name" value="MFS_Cyanate_Porter"/>
</dbReference>
<evidence type="ECO:0000313" key="8">
    <source>
        <dbReference type="Proteomes" id="UP000754495"/>
    </source>
</evidence>
<feature type="transmembrane region" description="Helical" evidence="5">
    <location>
        <begin position="62"/>
        <end position="81"/>
    </location>
</feature>
<feature type="transmembrane region" description="Helical" evidence="5">
    <location>
        <begin position="20"/>
        <end position="42"/>
    </location>
</feature>
<dbReference type="RefSeq" id="WP_167118153.1">
    <property type="nucleotide sequence ID" value="NZ_JAANOU010000001.1"/>
</dbReference>
<feature type="domain" description="Major facilitator superfamily (MFS) profile" evidence="6">
    <location>
        <begin position="221"/>
        <end position="404"/>
    </location>
</feature>
<feature type="transmembrane region" description="Helical" evidence="5">
    <location>
        <begin position="262"/>
        <end position="283"/>
    </location>
</feature>
<evidence type="ECO:0000256" key="4">
    <source>
        <dbReference type="ARBA" id="ARBA00023136"/>
    </source>
</evidence>
<proteinExistence type="predicted"/>
<dbReference type="SUPFAM" id="SSF103473">
    <property type="entry name" value="MFS general substrate transporter"/>
    <property type="match status" value="1"/>
</dbReference>
<keyword evidence="4 5" id="KW-0472">Membrane</keyword>
<keyword evidence="8" id="KW-1185">Reference proteome</keyword>
<dbReference type="PANTHER" id="PTHR23523">
    <property type="match status" value="1"/>
</dbReference>
<dbReference type="CDD" id="cd17339">
    <property type="entry name" value="MFS_NIMT_CynX_like"/>
    <property type="match status" value="1"/>
</dbReference>
<feature type="transmembrane region" description="Helical" evidence="5">
    <location>
        <begin position="146"/>
        <end position="167"/>
    </location>
</feature>
<feature type="transmembrane region" description="Helical" evidence="5">
    <location>
        <begin position="88"/>
        <end position="107"/>
    </location>
</feature>
<evidence type="ECO:0000256" key="1">
    <source>
        <dbReference type="ARBA" id="ARBA00004651"/>
    </source>
</evidence>
<sequence>MTVHDEASVQEHRSVPAHRVLIGTGLLAVAVLLAALNLRPAVTSVGSVLDEMRDTLGASSTWAGALTTVPGLCFAFAGLTAPVVARRLGIATAVTLALALLAGGLVLRVLDGPLVVLGGTLIGTAGIALANVLIPVVVKESFATRIGLMTGLYTGALQAGGALGSALTPPMDSAFGGWRPGLGSWAALAAAALVLWLAAARTRPGGPASGESAASARSLFRSPLAWIVTIFFGMQSCLAYIVMGWLPQVLMDAGVSRGDAGLMLGLVSLLGLPISLVVPPLAARRGSQSGWIVLLGLFGVVGVAGLMIAPAAAPLVWSIFLGIGMAVFSLALTTIALRARTGAETAKLSAMAQGIGYLLAAVGPFLFGLLHDVTHGWTVSFAMLLAVVAMVMVFGFFAGRPRYV</sequence>
<dbReference type="Proteomes" id="UP000754495">
    <property type="component" value="Unassembled WGS sequence"/>
</dbReference>
<accession>A0ABX0SXY9</accession>
<feature type="transmembrane region" description="Helical" evidence="5">
    <location>
        <begin position="290"/>
        <end position="309"/>
    </location>
</feature>
<dbReference type="Pfam" id="PF07690">
    <property type="entry name" value="MFS_1"/>
    <property type="match status" value="1"/>
</dbReference>
<dbReference type="PANTHER" id="PTHR23523:SF2">
    <property type="entry name" value="2-NITROIMIDAZOLE TRANSPORTER"/>
    <property type="match status" value="1"/>
</dbReference>
<comment type="caution">
    <text evidence="7">The sequence shown here is derived from an EMBL/GenBank/DDBJ whole genome shotgun (WGS) entry which is preliminary data.</text>
</comment>
<keyword evidence="2 5" id="KW-0812">Transmembrane</keyword>
<dbReference type="InterPro" id="IPR011701">
    <property type="entry name" value="MFS"/>
</dbReference>
<keyword evidence="3 5" id="KW-1133">Transmembrane helix</keyword>
<name>A0ABX0SXY9_9PSEU</name>
<feature type="transmembrane region" description="Helical" evidence="5">
    <location>
        <begin position="182"/>
        <end position="202"/>
    </location>
</feature>
<protein>
    <submittedName>
        <fullName evidence="7">CP family cyanate transporter-like MFS transporter</fullName>
    </submittedName>
</protein>